<reference evidence="3" key="1">
    <citation type="journal article" date="2019" name="Int. J. Syst. Evol. Microbiol.">
        <title>The Global Catalogue of Microorganisms (GCM) 10K type strain sequencing project: providing services to taxonomists for standard genome sequencing and annotation.</title>
        <authorList>
            <consortium name="The Broad Institute Genomics Platform"/>
            <consortium name="The Broad Institute Genome Sequencing Center for Infectious Disease"/>
            <person name="Wu L."/>
            <person name="Ma J."/>
        </authorList>
    </citation>
    <scope>NUCLEOTIDE SEQUENCE [LARGE SCALE GENOMIC DNA]</scope>
    <source>
        <strain evidence="3">JCM 19635</strain>
    </source>
</reference>
<feature type="region of interest" description="Disordered" evidence="1">
    <location>
        <begin position="74"/>
        <end position="142"/>
    </location>
</feature>
<evidence type="ECO:0000256" key="1">
    <source>
        <dbReference type="SAM" id="MobiDB-lite"/>
    </source>
</evidence>
<organism evidence="2 3">
    <name type="scientific">Hymenobacter humi</name>
    <dbReference type="NCBI Taxonomy" id="1411620"/>
    <lineage>
        <taxon>Bacteria</taxon>
        <taxon>Pseudomonadati</taxon>
        <taxon>Bacteroidota</taxon>
        <taxon>Cytophagia</taxon>
        <taxon>Cytophagales</taxon>
        <taxon>Hymenobacteraceae</taxon>
        <taxon>Hymenobacter</taxon>
    </lineage>
</organism>
<protein>
    <submittedName>
        <fullName evidence="2">Uncharacterized protein</fullName>
    </submittedName>
</protein>
<evidence type="ECO:0000313" key="3">
    <source>
        <dbReference type="Proteomes" id="UP001596513"/>
    </source>
</evidence>
<sequence>MAATNVGRDSYLRMIDGLPYGDDPRQGYVEGGVFYHPDLKFRMPVPSGWKSQNSPSQFQMAEPSGKAMIVLVPASGNSSMKPPKAWPRPLACNRPTPNAPPSTASRLWPCKASKPPTSKARPEPPCWLTSSRTAATTTASWG</sequence>
<keyword evidence="3" id="KW-1185">Reference proteome</keyword>
<proteinExistence type="predicted"/>
<evidence type="ECO:0000313" key="2">
    <source>
        <dbReference type="EMBL" id="MFC7668296.1"/>
    </source>
</evidence>
<accession>A0ABW2U637</accession>
<dbReference type="RefSeq" id="WP_380203497.1">
    <property type="nucleotide sequence ID" value="NZ_JBHTEK010000001.1"/>
</dbReference>
<name>A0ABW2U637_9BACT</name>
<dbReference type="Proteomes" id="UP001596513">
    <property type="component" value="Unassembled WGS sequence"/>
</dbReference>
<feature type="compositionally biased region" description="Low complexity" evidence="1">
    <location>
        <begin position="129"/>
        <end position="142"/>
    </location>
</feature>
<gene>
    <name evidence="2" type="ORF">ACFQT0_13595</name>
</gene>
<comment type="caution">
    <text evidence="2">The sequence shown here is derived from an EMBL/GenBank/DDBJ whole genome shotgun (WGS) entry which is preliminary data.</text>
</comment>
<dbReference type="EMBL" id="JBHTEK010000001">
    <property type="protein sequence ID" value="MFC7668296.1"/>
    <property type="molecule type" value="Genomic_DNA"/>
</dbReference>